<name>A0A6B3KMD4_XANEU</name>
<evidence type="ECO:0000313" key="1">
    <source>
        <dbReference type="EMBL" id="NEK73856.1"/>
    </source>
</evidence>
<dbReference type="AlphaFoldDB" id="A0A6B3KMD4"/>
<reference evidence="1" key="1">
    <citation type="submission" date="2019-11" db="EMBL/GenBank/DDBJ databases">
        <title>Genome-resolved metagenomics to study the prevalence of co-infection and intraspecific heterogeneity among plant pathogen metapopulations.</title>
        <authorList>
            <person name="Newberry E."/>
            <person name="Bhandari R."/>
            <person name="Kemble J."/>
            <person name="Sikora E."/>
            <person name="Potnis N."/>
        </authorList>
    </citation>
    <scope>NUCLEOTIDE SEQUENCE</scope>
    <source>
        <strain evidence="1">Xe_Pep_Tuscaloosa_18b</strain>
    </source>
</reference>
<accession>A0A6B3KMD4</accession>
<dbReference type="EMBL" id="JAAGYV010000097">
    <property type="protein sequence ID" value="NEK73856.1"/>
    <property type="molecule type" value="Genomic_DNA"/>
</dbReference>
<organism evidence="1">
    <name type="scientific">Xanthomonas euvesicatoria</name>
    <dbReference type="NCBI Taxonomy" id="456327"/>
    <lineage>
        <taxon>Bacteria</taxon>
        <taxon>Pseudomonadati</taxon>
        <taxon>Pseudomonadota</taxon>
        <taxon>Gammaproteobacteria</taxon>
        <taxon>Lysobacterales</taxon>
        <taxon>Lysobacteraceae</taxon>
        <taxon>Xanthomonas</taxon>
    </lineage>
</organism>
<proteinExistence type="predicted"/>
<gene>
    <name evidence="1" type="ORF">G3W62_13875</name>
</gene>
<protein>
    <submittedName>
        <fullName evidence="1">Uncharacterized protein</fullName>
    </submittedName>
</protein>
<comment type="caution">
    <text evidence="1">The sequence shown here is derived from an EMBL/GenBank/DDBJ whole genome shotgun (WGS) entry which is preliminary data.</text>
</comment>
<sequence>MNEHSHLVYVDEESRKLLIYRLSEKGKKTLLTDISLPIEQGWSSDLESIAKQLGENLLMDSPAARRLLDI</sequence>
<dbReference type="RefSeq" id="WP_039417375.1">
    <property type="nucleotide sequence ID" value="NZ_CP018467.1"/>
</dbReference>